<dbReference type="RefSeq" id="WP_263049782.1">
    <property type="nucleotide sequence ID" value="NZ_CP106735.1"/>
</dbReference>
<dbReference type="Pfam" id="PF00072">
    <property type="entry name" value="Response_reg"/>
    <property type="match status" value="1"/>
</dbReference>
<dbReference type="Pfam" id="PF00196">
    <property type="entry name" value="GerE"/>
    <property type="match status" value="1"/>
</dbReference>
<feature type="domain" description="Response regulatory" evidence="5">
    <location>
        <begin position="6"/>
        <end position="122"/>
    </location>
</feature>
<dbReference type="InterPro" id="IPR001789">
    <property type="entry name" value="Sig_transdc_resp-reg_receiver"/>
</dbReference>
<evidence type="ECO:0000259" key="4">
    <source>
        <dbReference type="PROSITE" id="PS50043"/>
    </source>
</evidence>
<dbReference type="CDD" id="cd17535">
    <property type="entry name" value="REC_NarL-like"/>
    <property type="match status" value="1"/>
</dbReference>
<evidence type="ECO:0000256" key="3">
    <source>
        <dbReference type="PROSITE-ProRule" id="PRU00169"/>
    </source>
</evidence>
<proteinExistence type="predicted"/>
<sequence>MDKKIRLVIADDHSMFLEGLKVLIEKEDHIDIVGTAKDGLGVLDLIKSTPIDIVITDLSMPNMDGLVLNKNIKSKYPKTKTIVVSTHSDSEMVMQLIKNDVDGYLLKNADPKELFLAISTVFEGDKYFSQEVKDKFMTTMFSDKKKTQVPILTKREKEIIRLITAEFTTSEIATQLHISDHTVNSHRKNLLSKLDVKNTAGLVKYALKHDLG</sequence>
<dbReference type="SUPFAM" id="SSF52172">
    <property type="entry name" value="CheY-like"/>
    <property type="match status" value="1"/>
</dbReference>
<evidence type="ECO:0000256" key="2">
    <source>
        <dbReference type="ARBA" id="ARBA00023125"/>
    </source>
</evidence>
<keyword evidence="2" id="KW-0238">DNA-binding</keyword>
<dbReference type="PANTHER" id="PTHR43214:SF43">
    <property type="entry name" value="TWO-COMPONENT RESPONSE REGULATOR"/>
    <property type="match status" value="1"/>
</dbReference>
<evidence type="ECO:0000256" key="1">
    <source>
        <dbReference type="ARBA" id="ARBA00022553"/>
    </source>
</evidence>
<dbReference type="Gene3D" id="3.40.50.2300">
    <property type="match status" value="1"/>
</dbReference>
<dbReference type="Proteomes" id="UP001062165">
    <property type="component" value="Chromosome"/>
</dbReference>
<dbReference type="PRINTS" id="PR00038">
    <property type="entry name" value="HTHLUXR"/>
</dbReference>
<dbReference type="PANTHER" id="PTHR43214">
    <property type="entry name" value="TWO-COMPONENT RESPONSE REGULATOR"/>
    <property type="match status" value="1"/>
</dbReference>
<dbReference type="InterPro" id="IPR011006">
    <property type="entry name" value="CheY-like_superfamily"/>
</dbReference>
<feature type="domain" description="HTH luxR-type" evidence="4">
    <location>
        <begin position="145"/>
        <end position="210"/>
    </location>
</feature>
<keyword evidence="7" id="KW-1185">Reference proteome</keyword>
<evidence type="ECO:0000259" key="5">
    <source>
        <dbReference type="PROSITE" id="PS50110"/>
    </source>
</evidence>
<reference evidence="6" key="1">
    <citation type="submission" date="2022-10" db="EMBL/GenBank/DDBJ databases">
        <title>Comparative genomics and taxonomic characterization of three novel marine species of genus Reichenbachiella exhibiting antioxidant and polysaccharide degradation activities.</title>
        <authorList>
            <person name="Muhammad N."/>
            <person name="Lee Y.-J."/>
            <person name="Ko J."/>
            <person name="Kim S.-G."/>
        </authorList>
    </citation>
    <scope>NUCLEOTIDE SEQUENCE</scope>
    <source>
        <strain evidence="6">Wsw4-B4</strain>
    </source>
</reference>
<dbReference type="CDD" id="cd06170">
    <property type="entry name" value="LuxR_C_like"/>
    <property type="match status" value="1"/>
</dbReference>
<organism evidence="6 7">
    <name type="scientific">Reichenbachiella carrageenanivorans</name>
    <dbReference type="NCBI Taxonomy" id="2979869"/>
    <lineage>
        <taxon>Bacteria</taxon>
        <taxon>Pseudomonadati</taxon>
        <taxon>Bacteroidota</taxon>
        <taxon>Cytophagia</taxon>
        <taxon>Cytophagales</taxon>
        <taxon>Reichenbachiellaceae</taxon>
        <taxon>Reichenbachiella</taxon>
    </lineage>
</organism>
<dbReference type="EMBL" id="CP106735">
    <property type="protein sequence ID" value="UXX78036.1"/>
    <property type="molecule type" value="Genomic_DNA"/>
</dbReference>
<dbReference type="InterPro" id="IPR058245">
    <property type="entry name" value="NreC/VraR/RcsB-like_REC"/>
</dbReference>
<evidence type="ECO:0000313" key="6">
    <source>
        <dbReference type="EMBL" id="UXX78036.1"/>
    </source>
</evidence>
<dbReference type="SUPFAM" id="SSF46894">
    <property type="entry name" value="C-terminal effector domain of the bipartite response regulators"/>
    <property type="match status" value="1"/>
</dbReference>
<dbReference type="PROSITE" id="PS50110">
    <property type="entry name" value="RESPONSE_REGULATORY"/>
    <property type="match status" value="1"/>
</dbReference>
<name>A0ABY6CVU8_9BACT</name>
<accession>A0ABY6CVU8</accession>
<dbReference type="InterPro" id="IPR000792">
    <property type="entry name" value="Tscrpt_reg_LuxR_C"/>
</dbReference>
<gene>
    <name evidence="6" type="ORF">N7E81_11770</name>
</gene>
<dbReference type="InterPro" id="IPR016032">
    <property type="entry name" value="Sig_transdc_resp-reg_C-effctor"/>
</dbReference>
<protein>
    <submittedName>
        <fullName evidence="6">Response regulator transcription factor</fullName>
    </submittedName>
</protein>
<dbReference type="SMART" id="SM00421">
    <property type="entry name" value="HTH_LUXR"/>
    <property type="match status" value="1"/>
</dbReference>
<keyword evidence="1 3" id="KW-0597">Phosphoprotein</keyword>
<dbReference type="PROSITE" id="PS50043">
    <property type="entry name" value="HTH_LUXR_2"/>
    <property type="match status" value="1"/>
</dbReference>
<dbReference type="SMART" id="SM00448">
    <property type="entry name" value="REC"/>
    <property type="match status" value="1"/>
</dbReference>
<feature type="modified residue" description="4-aspartylphosphate" evidence="3">
    <location>
        <position position="57"/>
    </location>
</feature>
<evidence type="ECO:0000313" key="7">
    <source>
        <dbReference type="Proteomes" id="UP001062165"/>
    </source>
</evidence>
<dbReference type="InterPro" id="IPR039420">
    <property type="entry name" value="WalR-like"/>
</dbReference>